<protein>
    <submittedName>
        <fullName evidence="2">Uncharacterized protein</fullName>
    </submittedName>
</protein>
<dbReference type="Proteomes" id="UP000005297">
    <property type="component" value="Unassembled WGS sequence"/>
</dbReference>
<evidence type="ECO:0000313" key="2">
    <source>
        <dbReference type="EMBL" id="EAU53845.1"/>
    </source>
</evidence>
<dbReference type="AlphaFoldDB" id="Q0EX29"/>
<organism evidence="2 3">
    <name type="scientific">Mariprofundus ferrooxydans PV-1</name>
    <dbReference type="NCBI Taxonomy" id="314345"/>
    <lineage>
        <taxon>Bacteria</taxon>
        <taxon>Pseudomonadati</taxon>
        <taxon>Pseudomonadota</taxon>
        <taxon>Candidatius Mariprofundia</taxon>
        <taxon>Mariprofundales</taxon>
        <taxon>Mariprofundaceae</taxon>
        <taxon>Mariprofundus</taxon>
    </lineage>
</organism>
<gene>
    <name evidence="2" type="ORF">SPV1_12762</name>
</gene>
<name>Q0EX29_9PROT</name>
<dbReference type="RefSeq" id="WP_009850051.1">
    <property type="nucleotide sequence ID" value="NZ_DS022294.1"/>
</dbReference>
<proteinExistence type="predicted"/>
<evidence type="ECO:0000256" key="1">
    <source>
        <dbReference type="SAM" id="MobiDB-lite"/>
    </source>
</evidence>
<dbReference type="OrthoDB" id="9957081at2"/>
<dbReference type="InParanoid" id="Q0EX29"/>
<sequence length="99" mass="10394">MSVTLGFVMRFDSYPPAVAVPPLISPQQVVTQFTNPVIDITPVSRSSEAGGGAGLRNELRSSSAAYQDSAKEPPLTYTHRGQNASSALATGGRAIDLFV</sequence>
<comment type="caution">
    <text evidence="2">The sequence shown here is derived from an EMBL/GenBank/DDBJ whole genome shotgun (WGS) entry which is preliminary data.</text>
</comment>
<dbReference type="STRING" id="314344.AL013_08830"/>
<accession>Q0EX29</accession>
<keyword evidence="3" id="KW-1185">Reference proteome</keyword>
<dbReference type="HOGENOM" id="CLU_2316959_0_0_0"/>
<dbReference type="EMBL" id="AATS01000016">
    <property type="protein sequence ID" value="EAU53845.1"/>
    <property type="molecule type" value="Genomic_DNA"/>
</dbReference>
<feature type="region of interest" description="Disordered" evidence="1">
    <location>
        <begin position="43"/>
        <end position="83"/>
    </location>
</feature>
<reference evidence="2 3" key="1">
    <citation type="submission" date="2006-09" db="EMBL/GenBank/DDBJ databases">
        <authorList>
            <person name="Emerson D."/>
            <person name="Ferriera S."/>
            <person name="Johnson J."/>
            <person name="Kravitz S."/>
            <person name="Halpern A."/>
            <person name="Remington K."/>
            <person name="Beeson K."/>
            <person name="Tran B."/>
            <person name="Rogers Y.-H."/>
            <person name="Friedman R."/>
            <person name="Venter J.C."/>
        </authorList>
    </citation>
    <scope>NUCLEOTIDE SEQUENCE [LARGE SCALE GENOMIC DNA]</scope>
    <source>
        <strain evidence="2 3">PV-1</strain>
    </source>
</reference>
<evidence type="ECO:0000313" key="3">
    <source>
        <dbReference type="Proteomes" id="UP000005297"/>
    </source>
</evidence>